<name>A0A9P6VG46_9HELO</name>
<reference evidence="2" key="1">
    <citation type="submission" date="2019-07" db="EMBL/GenBank/DDBJ databases">
        <title>Hyphodiscus hymeniophilus genome sequencing and assembly.</title>
        <authorList>
            <person name="Kramer G."/>
            <person name="Nodwell J."/>
        </authorList>
    </citation>
    <scope>NUCLEOTIDE SEQUENCE</scope>
    <source>
        <strain evidence="2">ATCC 34498</strain>
    </source>
</reference>
<proteinExistence type="predicted"/>
<keyword evidence="3" id="KW-1185">Reference proteome</keyword>
<dbReference type="OrthoDB" id="3555548at2759"/>
<dbReference type="AlphaFoldDB" id="A0A9P6VG46"/>
<dbReference type="Proteomes" id="UP000785200">
    <property type="component" value="Unassembled WGS sequence"/>
</dbReference>
<feature type="region of interest" description="Disordered" evidence="1">
    <location>
        <begin position="440"/>
        <end position="459"/>
    </location>
</feature>
<organism evidence="2 3">
    <name type="scientific">Hyphodiscus hymeniophilus</name>
    <dbReference type="NCBI Taxonomy" id="353542"/>
    <lineage>
        <taxon>Eukaryota</taxon>
        <taxon>Fungi</taxon>
        <taxon>Dikarya</taxon>
        <taxon>Ascomycota</taxon>
        <taxon>Pezizomycotina</taxon>
        <taxon>Leotiomycetes</taxon>
        <taxon>Helotiales</taxon>
        <taxon>Hyphodiscaceae</taxon>
        <taxon>Hyphodiscus</taxon>
    </lineage>
</organism>
<feature type="compositionally biased region" description="Polar residues" evidence="1">
    <location>
        <begin position="445"/>
        <end position="459"/>
    </location>
</feature>
<accession>A0A9P6VG46</accession>
<gene>
    <name evidence="2" type="ORF">D0Z07_7063</name>
</gene>
<evidence type="ECO:0000313" key="3">
    <source>
        <dbReference type="Proteomes" id="UP000785200"/>
    </source>
</evidence>
<comment type="caution">
    <text evidence="2">The sequence shown here is derived from an EMBL/GenBank/DDBJ whole genome shotgun (WGS) entry which is preliminary data.</text>
</comment>
<dbReference type="EMBL" id="VNKQ01000013">
    <property type="protein sequence ID" value="KAG0647149.1"/>
    <property type="molecule type" value="Genomic_DNA"/>
</dbReference>
<sequence>MDYRRALISNPVVVAKQKAAENARVINERNARQALITLDLESKNILRKLPLEIRNKIWSLLLRRPATIAPGKVLYHENWHRPGGYQGYKYQWHELPQEEINRPGTYTGNEFVPDYFYGNHKSKVTIMTATTPTSRQADAILRGGSSLPFTLPEDFGKQVGCDVILRGATGNQFPQVLNRVEHTVSALSGLAILRVNKQVSSECREILYGGNSFAFGTGHRIPFINDYQKCDELAHFPHWIPGLPRHNGCPQTPRQTIKAIDRMFVHGGFRPKFVARNPLLQFLNKIGLENARLLTKVKIEACMKPVFNYPPEYLEWPRPVGFARMLPILTTVLKHACPNLRELTLHMEDKAWDKNYEKNMVWDDDLYNSSGLTDEELIDEVVEKAVTTLDGLKVLQLSGFQHFQCLYGNLLQKSSEEAVDESGDEWGKSTRWMKIVEERAERGTDSGTTATPTVVQTSDIPIFGSQGGAVLAGK</sequence>
<evidence type="ECO:0000256" key="1">
    <source>
        <dbReference type="SAM" id="MobiDB-lite"/>
    </source>
</evidence>
<protein>
    <submittedName>
        <fullName evidence="2">Uncharacterized protein</fullName>
    </submittedName>
</protein>
<evidence type="ECO:0000313" key="2">
    <source>
        <dbReference type="EMBL" id="KAG0647149.1"/>
    </source>
</evidence>